<dbReference type="AlphaFoldDB" id="A0A9D7IHY1"/>
<evidence type="ECO:0000313" key="3">
    <source>
        <dbReference type="Proteomes" id="UP000886602"/>
    </source>
</evidence>
<sequence length="73" mass="8074">MLFLRFALAGALMAAIMFARGSHWPQGRNLWLLVAMGAVGGPAFLPPSFLPSPWPFFFFPLVWLFVFFLGGLG</sequence>
<keyword evidence="1" id="KW-0472">Membrane</keyword>
<keyword evidence="1" id="KW-0812">Transmembrane</keyword>
<gene>
    <name evidence="2" type="ORF">IPJ48_18780</name>
</gene>
<dbReference type="EMBL" id="JADJNC010000060">
    <property type="protein sequence ID" value="MBK7424954.1"/>
    <property type="molecule type" value="Genomic_DNA"/>
</dbReference>
<accession>A0A9D7IHY1</accession>
<name>A0A9D7IHY1_9RHOO</name>
<protein>
    <submittedName>
        <fullName evidence="2">Uncharacterized protein</fullName>
    </submittedName>
</protein>
<feature type="transmembrane region" description="Helical" evidence="1">
    <location>
        <begin position="54"/>
        <end position="72"/>
    </location>
</feature>
<comment type="caution">
    <text evidence="2">The sequence shown here is derived from an EMBL/GenBank/DDBJ whole genome shotgun (WGS) entry which is preliminary data.</text>
</comment>
<evidence type="ECO:0000313" key="2">
    <source>
        <dbReference type="EMBL" id="MBK7424954.1"/>
    </source>
</evidence>
<keyword evidence="1" id="KW-1133">Transmembrane helix</keyword>
<proteinExistence type="predicted"/>
<reference evidence="2" key="1">
    <citation type="submission" date="2020-10" db="EMBL/GenBank/DDBJ databases">
        <title>Connecting structure to function with the recovery of over 1000 high-quality activated sludge metagenome-assembled genomes encoding full-length rRNA genes using long-read sequencing.</title>
        <authorList>
            <person name="Singleton C.M."/>
            <person name="Petriglieri F."/>
            <person name="Kristensen J.M."/>
            <person name="Kirkegaard R.H."/>
            <person name="Michaelsen T.Y."/>
            <person name="Andersen M.H."/>
            <person name="Karst S.M."/>
            <person name="Dueholm M.S."/>
            <person name="Nielsen P.H."/>
            <person name="Albertsen M."/>
        </authorList>
    </citation>
    <scope>NUCLEOTIDE SEQUENCE</scope>
    <source>
        <strain evidence="2">EsbW_18-Q3-R4-48_MAXAC.044</strain>
    </source>
</reference>
<dbReference type="Proteomes" id="UP000886602">
    <property type="component" value="Unassembled WGS sequence"/>
</dbReference>
<organism evidence="2 3">
    <name type="scientific">Candidatus Propionivibrio dominans</name>
    <dbReference type="NCBI Taxonomy" id="2954373"/>
    <lineage>
        <taxon>Bacteria</taxon>
        <taxon>Pseudomonadati</taxon>
        <taxon>Pseudomonadota</taxon>
        <taxon>Betaproteobacteria</taxon>
        <taxon>Rhodocyclales</taxon>
        <taxon>Rhodocyclaceae</taxon>
        <taxon>Propionivibrio</taxon>
    </lineage>
</organism>
<evidence type="ECO:0000256" key="1">
    <source>
        <dbReference type="SAM" id="Phobius"/>
    </source>
</evidence>